<organism evidence="1 2">
    <name type="scientific">Streptococcus pseudopneumoniae</name>
    <dbReference type="NCBI Taxonomy" id="257758"/>
    <lineage>
        <taxon>Bacteria</taxon>
        <taxon>Bacillati</taxon>
        <taxon>Bacillota</taxon>
        <taxon>Bacilli</taxon>
        <taxon>Lactobacillales</taxon>
        <taxon>Streptococcaceae</taxon>
        <taxon>Streptococcus</taxon>
    </lineage>
</organism>
<dbReference type="EMBL" id="PTTJ01000101">
    <property type="protein sequence ID" value="RJP10563.1"/>
    <property type="molecule type" value="Genomic_DNA"/>
</dbReference>
<protein>
    <submittedName>
        <fullName evidence="1">Alanine racemase</fullName>
    </submittedName>
</protein>
<proteinExistence type="predicted"/>
<name>A0A3A4MH50_9STRE</name>
<gene>
    <name evidence="1" type="ORF">C5O69_08160</name>
</gene>
<comment type="caution">
    <text evidence="1">The sequence shown here is derived from an EMBL/GenBank/DDBJ whole genome shotgun (WGS) entry which is preliminary data.</text>
</comment>
<dbReference type="AlphaFoldDB" id="A0A3A4MH50"/>
<evidence type="ECO:0000313" key="2">
    <source>
        <dbReference type="Proteomes" id="UP000265600"/>
    </source>
</evidence>
<evidence type="ECO:0000313" key="1">
    <source>
        <dbReference type="EMBL" id="RJP10563.1"/>
    </source>
</evidence>
<sequence>MSGFAFILESSKRNEDSQMTVTIKVNYPTTFQKKEAKN</sequence>
<dbReference type="Proteomes" id="UP000265600">
    <property type="component" value="Unassembled WGS sequence"/>
</dbReference>
<reference evidence="2" key="1">
    <citation type="submission" date="2018-02" db="EMBL/GenBank/DDBJ databases">
        <authorList>
            <person name="Handem S."/>
        </authorList>
    </citation>
    <scope>NUCLEOTIDE SEQUENCE [LARGE SCALE GENOMIC DNA]</scope>
    <source>
        <strain evidence="2">Spain3473</strain>
    </source>
</reference>
<accession>A0A3A4MH50</accession>